<evidence type="ECO:0000313" key="4">
    <source>
        <dbReference type="Proteomes" id="UP000698752"/>
    </source>
</evidence>
<dbReference type="PROSITE" id="PS50104">
    <property type="entry name" value="TIR"/>
    <property type="match status" value="1"/>
</dbReference>
<gene>
    <name evidence="3" type="ORF">GXW78_27135</name>
</gene>
<reference evidence="4" key="1">
    <citation type="journal article" date="2021" name="Syst. Appl. Microbiol.">
        <title>Roseomonas hellenica sp. nov., isolated from roots of wild-growing Alkanna tinctoria.</title>
        <authorList>
            <person name="Rat A."/>
            <person name="Naranjo H.D."/>
            <person name="Lebbe L."/>
            <person name="Cnockaert M."/>
            <person name="Krigas N."/>
            <person name="Grigoriadou K."/>
            <person name="Maloupa E."/>
            <person name="Willems A."/>
        </authorList>
    </citation>
    <scope>NUCLEOTIDE SEQUENCE [LARGE SCALE GENOMIC DNA]</scope>
    <source>
        <strain evidence="4">LMG 31159</strain>
    </source>
</reference>
<sequence length="341" mass="37997">MSAVFISHAVADEALATLFTDFLKEAIGVPSDAIFCSSVPGHGIPLTVDFNAYMKDRIQNPKLVILLMTPSYLESPFCMMELGAAWAKSHRTLPIVVPPVAFSTVTKTLGLVQAWDITNHAGLVEFRAAVRDTGINLENRTEQDWDRKRTEWRQRSKKTIDKLKGVTSVSMSEHEVVLAELDQVKADARDLESQLDTASETIEKLKNAKDAVEVKAIMRETSGDNGLEDTFNQLLAEVKASFPKDTSNAVRRHIVMDHYGKAAKIDWNNSDFQDALERNLFALDDGAVVWSGQKLSRLGKALSAIDKFLDSSDGAEFVGMQEDDVPFEADDRDFWKHHLNL</sequence>
<protein>
    <submittedName>
        <fullName evidence="3">TIR domain-containing protein</fullName>
    </submittedName>
</protein>
<organism evidence="3 4">
    <name type="scientific">Neoroseomonas terrae</name>
    <dbReference type="NCBI Taxonomy" id="424799"/>
    <lineage>
        <taxon>Bacteria</taxon>
        <taxon>Pseudomonadati</taxon>
        <taxon>Pseudomonadota</taxon>
        <taxon>Alphaproteobacteria</taxon>
        <taxon>Acetobacterales</taxon>
        <taxon>Acetobacteraceae</taxon>
        <taxon>Neoroseomonas</taxon>
    </lineage>
</organism>
<dbReference type="InterPro" id="IPR000157">
    <property type="entry name" value="TIR_dom"/>
</dbReference>
<name>A0ABS5EQP6_9PROT</name>
<dbReference type="InterPro" id="IPR035897">
    <property type="entry name" value="Toll_tir_struct_dom_sf"/>
</dbReference>
<dbReference type="Gene3D" id="3.40.50.10140">
    <property type="entry name" value="Toll/interleukin-1 receptor homology (TIR) domain"/>
    <property type="match status" value="1"/>
</dbReference>
<evidence type="ECO:0000259" key="2">
    <source>
        <dbReference type="PROSITE" id="PS50104"/>
    </source>
</evidence>
<proteinExistence type="predicted"/>
<dbReference type="SUPFAM" id="SSF52200">
    <property type="entry name" value="Toll/Interleukin receptor TIR domain"/>
    <property type="match status" value="1"/>
</dbReference>
<dbReference type="EMBL" id="JAAEDI010000047">
    <property type="protein sequence ID" value="MBR0653355.1"/>
    <property type="molecule type" value="Genomic_DNA"/>
</dbReference>
<accession>A0ABS5EQP6</accession>
<dbReference type="RefSeq" id="WP_211872055.1">
    <property type="nucleotide sequence ID" value="NZ_JAAEDI010000047.1"/>
</dbReference>
<dbReference type="Proteomes" id="UP000698752">
    <property type="component" value="Unassembled WGS sequence"/>
</dbReference>
<feature type="domain" description="TIR" evidence="2">
    <location>
        <begin position="1"/>
        <end position="134"/>
    </location>
</feature>
<keyword evidence="1" id="KW-0175">Coiled coil</keyword>
<dbReference type="Pfam" id="PF13676">
    <property type="entry name" value="TIR_2"/>
    <property type="match status" value="1"/>
</dbReference>
<keyword evidence="4" id="KW-1185">Reference proteome</keyword>
<comment type="caution">
    <text evidence="3">The sequence shown here is derived from an EMBL/GenBank/DDBJ whole genome shotgun (WGS) entry which is preliminary data.</text>
</comment>
<feature type="coiled-coil region" evidence="1">
    <location>
        <begin position="174"/>
        <end position="215"/>
    </location>
</feature>
<evidence type="ECO:0000256" key="1">
    <source>
        <dbReference type="SAM" id="Coils"/>
    </source>
</evidence>
<evidence type="ECO:0000313" key="3">
    <source>
        <dbReference type="EMBL" id="MBR0653355.1"/>
    </source>
</evidence>